<dbReference type="InterPro" id="IPR015943">
    <property type="entry name" value="WD40/YVTN_repeat-like_dom_sf"/>
</dbReference>
<keyword evidence="3" id="KW-0413">Isomerase</keyword>
<dbReference type="GO" id="GO:0017057">
    <property type="term" value="F:6-phosphogluconolactonase activity"/>
    <property type="evidence" value="ECO:0007669"/>
    <property type="project" value="TreeGrafter"/>
</dbReference>
<comment type="caution">
    <text evidence="3">The sequence shown here is derived from an EMBL/GenBank/DDBJ whole genome shotgun (WGS) entry which is preliminary data.</text>
</comment>
<dbReference type="PANTHER" id="PTHR30344">
    <property type="entry name" value="6-PHOSPHOGLUCONOLACTONASE-RELATED"/>
    <property type="match status" value="1"/>
</dbReference>
<comment type="similarity">
    <text evidence="1">Belongs to the cycloisomerase 2 family.</text>
</comment>
<name>A0A8H7LJS5_9AGAM</name>
<dbReference type="Pfam" id="PF10282">
    <property type="entry name" value="Lactonase"/>
    <property type="match status" value="1"/>
</dbReference>
<reference evidence="3" key="1">
    <citation type="submission" date="2020-09" db="EMBL/GenBank/DDBJ databases">
        <title>Comparative genome analyses of four rice-infecting Rhizoctonia solani isolates reveal extensive enrichment of homogalacturonan modification genes.</title>
        <authorList>
            <person name="Lee D.-Y."/>
            <person name="Jeon J."/>
            <person name="Kim K.-T."/>
            <person name="Cheong K."/>
            <person name="Song H."/>
            <person name="Choi G."/>
            <person name="Ko J."/>
            <person name="Opiyo S.O."/>
            <person name="Zuo S."/>
            <person name="Madhav S."/>
            <person name="Lee Y.-H."/>
            <person name="Wang G.-L."/>
        </authorList>
    </citation>
    <scope>NUCLEOTIDE SEQUENCE</scope>
    <source>
        <strain evidence="3">AG1-IA YN-7</strain>
    </source>
</reference>
<proteinExistence type="inferred from homology"/>
<dbReference type="InterPro" id="IPR011048">
    <property type="entry name" value="Haem_d1_sf"/>
</dbReference>
<dbReference type="PANTHER" id="PTHR30344:SF7">
    <property type="entry name" value="DUF2415 DOMAIN-CONTAINING PROTEIN"/>
    <property type="match status" value="1"/>
</dbReference>
<protein>
    <submittedName>
        <fullName evidence="3">Isomerase YbhE</fullName>
    </submittedName>
</protein>
<evidence type="ECO:0000256" key="2">
    <source>
        <dbReference type="SAM" id="Phobius"/>
    </source>
</evidence>
<dbReference type="SUPFAM" id="SSF51004">
    <property type="entry name" value="C-terminal (heme d1) domain of cytochrome cd1-nitrite reductase"/>
    <property type="match status" value="1"/>
</dbReference>
<accession>A0A8H7LJS5</accession>
<sequence length="473" mass="51254">MGTSNSSEPREFTSHMDSLLPRQSFGFMINTSIQVTRIREIYSRKEDQLGESGIDFISVYKHCGWSTPVARCPAEYTFAAFVFMVSYKILVGGYTSALTTLSFTSGNTNLPTVSTISTTNPSWITAHPTNKSVIFATQDSYFGGVQSFLVGSQGQLTKIASVSTGGDSPAHMIVSKDGNEIVVMNYNSGTGLNVPLTGDKSRFGTAYPIIKFTGSGPNPSRQTSSHPHAIIQYGNEYLVPDLGSDKIWRLTKSSSGALQNSGYIQQPLGSGPRHGVIDGNTLYTIHELTNTVIQQTIPALGSNSQAPIIANISILPTDSNNPSAHTAAELILSPVTSAFPKQYLYATNRGDSSDAITIIDPANNGLRIVKQFRTGLSSMRGAALSPDGTYLVTGGQYNGLVVVYERINGGADLKEVARASGFNQPFSFLWNFMTSVFTCVYIVFKQWKRARPLLLVWTIPTMISKFSLPITQL</sequence>
<keyword evidence="2" id="KW-0472">Membrane</keyword>
<dbReference type="InterPro" id="IPR050282">
    <property type="entry name" value="Cycloisomerase_2"/>
</dbReference>
<keyword evidence="2" id="KW-0812">Transmembrane</keyword>
<dbReference type="EMBL" id="JACYCC010000213">
    <property type="protein sequence ID" value="KAF8672031.1"/>
    <property type="molecule type" value="Genomic_DNA"/>
</dbReference>
<dbReference type="AlphaFoldDB" id="A0A8H7LJS5"/>
<organism evidence="3 4">
    <name type="scientific">Rhizoctonia solani</name>
    <dbReference type="NCBI Taxonomy" id="456999"/>
    <lineage>
        <taxon>Eukaryota</taxon>
        <taxon>Fungi</taxon>
        <taxon>Dikarya</taxon>
        <taxon>Basidiomycota</taxon>
        <taxon>Agaricomycotina</taxon>
        <taxon>Agaricomycetes</taxon>
        <taxon>Cantharellales</taxon>
        <taxon>Ceratobasidiaceae</taxon>
        <taxon>Rhizoctonia</taxon>
    </lineage>
</organism>
<feature type="transmembrane region" description="Helical" evidence="2">
    <location>
        <begin position="428"/>
        <end position="444"/>
    </location>
</feature>
<evidence type="ECO:0000256" key="1">
    <source>
        <dbReference type="ARBA" id="ARBA00005564"/>
    </source>
</evidence>
<dbReference type="Gene3D" id="2.130.10.10">
    <property type="entry name" value="YVTN repeat-like/Quinoprotein amine dehydrogenase"/>
    <property type="match status" value="1"/>
</dbReference>
<dbReference type="InterPro" id="IPR019405">
    <property type="entry name" value="Lactonase_7-beta_prop"/>
</dbReference>
<dbReference type="Proteomes" id="UP000650582">
    <property type="component" value="Unassembled WGS sequence"/>
</dbReference>
<keyword evidence="2" id="KW-1133">Transmembrane helix</keyword>
<dbReference type="GO" id="GO:0016853">
    <property type="term" value="F:isomerase activity"/>
    <property type="evidence" value="ECO:0007669"/>
    <property type="project" value="UniProtKB-KW"/>
</dbReference>
<evidence type="ECO:0000313" key="3">
    <source>
        <dbReference type="EMBL" id="KAF8672031.1"/>
    </source>
</evidence>
<gene>
    <name evidence="3" type="ORF">RHS04_07923</name>
</gene>
<evidence type="ECO:0000313" key="4">
    <source>
        <dbReference type="Proteomes" id="UP000650582"/>
    </source>
</evidence>